<evidence type="ECO:0008006" key="10">
    <source>
        <dbReference type="Google" id="ProtNLM"/>
    </source>
</evidence>
<comment type="caution">
    <text evidence="8">The sequence shown here is derived from an EMBL/GenBank/DDBJ whole genome shotgun (WGS) entry which is preliminary data.</text>
</comment>
<dbReference type="GO" id="GO:1904158">
    <property type="term" value="P:axonemal central apparatus assembly"/>
    <property type="evidence" value="ECO:0007669"/>
    <property type="project" value="TreeGrafter"/>
</dbReference>
<dbReference type="PANTHER" id="PTHR23053:SF0">
    <property type="entry name" value="HYDROCEPHALUS-INDUCING PROTEIN HOMOLOG"/>
    <property type="match status" value="1"/>
</dbReference>
<comment type="subcellular location">
    <subcellularLocation>
        <location evidence="1">Cell projection</location>
        <location evidence="1">Cilium</location>
    </subcellularLocation>
    <subcellularLocation>
        <location evidence="2">Cytoplasm</location>
    </subcellularLocation>
</comment>
<keyword evidence="9" id="KW-1185">Reference proteome</keyword>
<evidence type="ECO:0000256" key="3">
    <source>
        <dbReference type="ARBA" id="ARBA00022490"/>
    </source>
</evidence>
<reference evidence="8 9" key="2">
    <citation type="submission" date="2016-08" db="EMBL/GenBank/DDBJ databases">
        <title>Pervasive Adenine N6-methylation of Active Genes in Fungi.</title>
        <authorList>
            <consortium name="DOE Joint Genome Institute"/>
            <person name="Mondo S.J."/>
            <person name="Dannebaum R.O."/>
            <person name="Kuo R.C."/>
            <person name="Labutti K."/>
            <person name="Haridas S."/>
            <person name="Kuo A."/>
            <person name="Salamov A."/>
            <person name="Ahrendt S.R."/>
            <person name="Lipzen A."/>
            <person name="Sullivan W."/>
            <person name="Andreopoulos W.B."/>
            <person name="Clum A."/>
            <person name="Lindquist E."/>
            <person name="Daum C."/>
            <person name="Ramamoorthy G.K."/>
            <person name="Gryganskyi A."/>
            <person name="Culley D."/>
            <person name="Magnuson J.K."/>
            <person name="James T.Y."/>
            <person name="O'Malley M.A."/>
            <person name="Stajich J.E."/>
            <person name="Spatafora J.W."/>
            <person name="Visel A."/>
            <person name="Grigoriev I.V."/>
        </authorList>
    </citation>
    <scope>NUCLEOTIDE SEQUENCE [LARGE SCALE GENOMIC DNA]</scope>
    <source>
        <strain evidence="9">finn</strain>
    </source>
</reference>
<dbReference type="InterPro" id="IPR013783">
    <property type="entry name" value="Ig-like_fold"/>
</dbReference>
<evidence type="ECO:0000313" key="8">
    <source>
        <dbReference type="EMBL" id="ORX60056.1"/>
    </source>
</evidence>
<feature type="domain" description="Cep192-like" evidence="6">
    <location>
        <begin position="2618"/>
        <end position="2683"/>
    </location>
</feature>
<evidence type="ECO:0000256" key="2">
    <source>
        <dbReference type="ARBA" id="ARBA00004496"/>
    </source>
</evidence>
<dbReference type="Gene3D" id="2.60.40.10">
    <property type="entry name" value="Immunoglobulins"/>
    <property type="match status" value="11"/>
</dbReference>
<dbReference type="GO" id="GO:0005930">
    <property type="term" value="C:axoneme"/>
    <property type="evidence" value="ECO:0007669"/>
    <property type="project" value="TreeGrafter"/>
</dbReference>
<evidence type="ECO:0000259" key="6">
    <source>
        <dbReference type="Pfam" id="PF22067"/>
    </source>
</evidence>
<dbReference type="GO" id="GO:0003341">
    <property type="term" value="P:cilium movement"/>
    <property type="evidence" value="ECO:0007669"/>
    <property type="project" value="TreeGrafter"/>
</dbReference>
<dbReference type="PANTHER" id="PTHR23053">
    <property type="entry name" value="DLEC1 DELETED IN LUNG AND ESOPHAGEAL CANCER 1"/>
    <property type="match status" value="1"/>
</dbReference>
<reference evidence="8 9" key="1">
    <citation type="submission" date="2016-08" db="EMBL/GenBank/DDBJ databases">
        <title>Genomes of anaerobic fungi encode conserved fungal cellulosomes for biomass hydrolysis.</title>
        <authorList>
            <consortium name="DOE Joint Genome Institute"/>
            <person name="Haitjema C.H."/>
            <person name="Gilmore S.P."/>
            <person name="Henske J.K."/>
            <person name="Solomon K.V."/>
            <person name="De Groot R."/>
            <person name="Kuo A."/>
            <person name="Mondo S.J."/>
            <person name="Salamov A.A."/>
            <person name="Labutti K."/>
            <person name="Zhao Z."/>
            <person name="Chiniquy J."/>
            <person name="Barry K."/>
            <person name="Brewer H.M."/>
            <person name="Purvine S.O."/>
            <person name="Wright A.T."/>
            <person name="Boxma B."/>
            <person name="Van Alen T."/>
            <person name="Hackstein J.H."/>
            <person name="Baker S.E."/>
            <person name="Grigoriev I.V."/>
            <person name="O'Malley M.A."/>
        </authorList>
    </citation>
    <scope>NUCLEOTIDE SEQUENCE [LARGE SCALE GENOMIC DNA]</scope>
    <source>
        <strain evidence="9">finn</strain>
    </source>
</reference>
<evidence type="ECO:0000259" key="7">
    <source>
        <dbReference type="Pfam" id="PF22544"/>
    </source>
</evidence>
<organism evidence="8 9">
    <name type="scientific">Piromyces finnis</name>
    <dbReference type="NCBI Taxonomy" id="1754191"/>
    <lineage>
        <taxon>Eukaryota</taxon>
        <taxon>Fungi</taxon>
        <taxon>Fungi incertae sedis</taxon>
        <taxon>Chytridiomycota</taxon>
        <taxon>Chytridiomycota incertae sedis</taxon>
        <taxon>Neocallimastigomycetes</taxon>
        <taxon>Neocallimastigales</taxon>
        <taxon>Neocallimastigaceae</taxon>
        <taxon>Piromyces</taxon>
    </lineage>
</organism>
<keyword evidence="4" id="KW-0969">Cilium</keyword>
<dbReference type="Pfam" id="PF22544">
    <property type="entry name" value="HYDIN_VesB_CFA65-like_Ig"/>
    <property type="match status" value="1"/>
</dbReference>
<evidence type="ECO:0000313" key="9">
    <source>
        <dbReference type="Proteomes" id="UP000193719"/>
    </source>
</evidence>
<keyword evidence="3" id="KW-0963">Cytoplasm</keyword>
<proteinExistence type="predicted"/>
<gene>
    <name evidence="8" type="ORF">BCR36DRAFT_342347</name>
</gene>
<dbReference type="Proteomes" id="UP000193719">
    <property type="component" value="Unassembled WGS sequence"/>
</dbReference>
<accession>A0A1Y1VMA1</accession>
<name>A0A1Y1VMA1_9FUNG</name>
<keyword evidence="5" id="KW-0966">Cell projection</keyword>
<dbReference type="InterPro" id="IPR053879">
    <property type="entry name" value="HYDIN_VesB_CFA65-like_Ig"/>
</dbReference>
<dbReference type="OrthoDB" id="5538672at2759"/>
<sequence>MRVEYQFREKINEMSKEYELNIYNNISKKQDFSNKIENKIENENNKESETSDIIDKILFEKLNVFWSVWYPIVPDNVLLRIPIEQIKEGYIYYRMKYLLEKSKIQGFESIEIYQKNKTPLTKDNIIKILKSNIDIPYPEKEISNLIESKEIIKYIPNNDSENPTQSNSLQKYIDNINNISFKSNVDSPYISTLSFNLKYPVLVLNKYPLTRDLFLHNSSRIKDTYFRIQVYPPEYFEVKPSFGLIPKNNYLLVKIRFKPQPYLSCIKPEIFGYLKVRSLNGYSLERISLYAINYPSIKLSINKINIGYCPNGYSRNFSFYVTNLTSTTISVSLLLKDNSNSNRFIFPFESDELCSNEKKMYIGKFLPTKKDIGKRLTNQILVVTSSGEILRIDLCGICDESIKIYKNKLDFGPTDIYSNEITKTLVIENIDKYNKIPILMEASTNEIIINENKEIILNPLEKKKLKIKFISYYSGERHEYIYITCPFTNTKIIDVISFSGPSMIFPVYKEIYFPNIKVNEVSVIDVPLINMTNKQVNCILYMPNSNNPFNLSIKNKTSYIEFKEYEDKNYNGIKIKFKRKDTIIISIIFCSNLSGIYKIPIYLKVDKNNSIKLNNYFVYGSVYDNELFVNNDINFNKYLSFYKEKYNTQLFNKFKQLNKNSIKATDNIDLFKSKSDIFEIKIFKININYNETYKNNNIKYITLFNKTNVQQKYHIAISHPFIILMPSEGNIDANKNVDIPVTINLDLIEDRNFVEDELIFFGVITIFDDSINHGSLSVAIEGTINNEINIGIRKKISGIKYSLYSDETVFSRKFILRNKSTNSIRCNVYLKKTDSKLEKIIYKNPYLNKRILEEMKETKERKCQFTQNLKTLLLKPFEVSEVEISYSLLNIRNLNVGFFIEYYTSLTDNINIGSKDLKDIQNMEFTKIIVLKGYTKPSSVTVIDEGLDFGSISDGNVLEKSIKIINNNHDKYNILSFAPYPFSLIGNNIKELEPNERFIIPIKYLYRKIGPQYQSLIYNSEVNSFQSLPIFGNYGICDIKFKVFQPKMVYNINTNHYIIDSSILDFGYLQYTDKLIKSFCLQNNGTLDFIINEINIMKCIDDANIYECEIEAENPNDNVINWNDNLDNNFTYKYINDIEYDMDETILKYKVKEQYSIINYEKLLPDTMTSQNDNNANKSVPFEIIKRAPLFPLTLKPNQKINIQLSISPKRIGKFSSEIKIISNWENMSSQENVYKIYGSIQPILNFKIRNYDFGIVPFQNKKSIKIEFMNKGSEKLNWHLKFDRTYYSIIKNENIEILNSFEEEDDDEIEEDDNKLLDDNNTGILFKNDIEKLSNNLCPFTFFPEKGRLKPGYTQDIEIFFNPSLPNYHYRSLLNLYTENIGYSSIEISGISSGSHLQCSNTDLNFLSNIIGKTSFKYIVLKNYSLMNLNFYIELDDNIIFSVNEEQGIIGIGEEKTLRIGFTPKEVIQYKGKIKISSYIPGSNLIEYSYVYLFGKGNYPELTADKDIVDFGISFLGYPNKATINIQNHGEPDILLKLKCYHPKIKVDPCCENENGYIVAYANSITPIKLIYDPNIVETLNVSAFLILIDDEKESLNFRLKAKVGIPKFSIYPETVYDSINFGTCLINKNTKKKFTIKNEGNTILKYEIKLNINEIRYSFNSKENEKEIKIDDKFKNVFYVSNSSGKLKVNEEKRIIIIFRPRDIYVYNYNLIFSLEYKDIKIPLTGTGGKYNVDINLPSNIVDMGTCKIDQTFVYMLPISNKSNMGVTYHVRPEPLDGDYSVYTKEIKKLEIQNKITSKENNYNYITKNRPSSSFMLTEKINITNQRPETAPSYTDDNLLKRSYYEKEKKWIYNLKSIGLNIVNPDGYCDKLKNTDIIIQYTPILAIPIKKNIRVYYGNEFKDITIVGRAAYPILSLYDENHNLIFNTLKNSPNEIPTYDLGVISINTTYTTTFYLTNEGKFGVEFFIQPITINEYTITPQSGFVHIGESVPIIIRFSPKSESVFKTNLKIFWENHLINVLIVGKGDIGVLNIYFPDKNETEEEEINFGMIPIHTSCEKSFYIINRGIVSIPICVELADSDFSICTPENQKEFLEEKLFINTTRKQNKNNVYSWKTCITENILPGNYIELLVRYWARKTILTSDIIRIKSINYFKEIPVKGKAGSISINHKGDLEFGDIANNFTFKKKITILNNGTIPCNVNFEWMTLGHQVIQKIGTSYVTLKNNYSNHDPRSPWARNMVMQEKEKNNEDPTWTARDYWRMLQNIILYSDNNGEEEANMSKKNTMLSSINANSVEKLHADDTVNVNTFALKYLRVQFSSQLKRRKHFYKLISQQNISSQSYIKQEPYLKVNPPQIQLGSYSSKEIEVEINISSDDTFLGTLICKPDIPNSQTHEISLTAVTKSICIVCDDTSILNFFHQPIGHEETIKRTFTNVGKQSISFNIIHDCPFLRAIPDNGFLRVNQSVTIEFVFKPTDFTFLSSIVYFQPNCSNPVRLRMYGGGGIPKPSLLHFKTFDFGNCMIGKSIISYLPITNEGTAILHLTKFVLVNNINFFKTKKWPEKGISIHPNQKFNLELMFYPKEENPPTGKLIVSSKNESWEIELKGSGKESVIIFSKQNLSFENCIIGNSYEQKLILKNIGDVNYPISFTTDYKNNDFSFSPENLVISPYNEKEVIVTYTPTVIDNASINMTVESPYSVNEIPIKFSSGTVKLEFNLKDLDYGIYEKSMKPSKVLKIKNCGTLKTSFVILEKDLKSMIRLSSSKGSIKAGESTDVKVSLINNEVGKIESKIIIYTDLLTDEYCIDIHGLCEESILNPEEFKFIDMGINPTNSQIVKPLILRNYGKYPLTYSIGYSYPLKLSRKMGVIDGEDENIINVIWIPNSSYDLRTTISLETNIGNYCIFVRGKSAFPEITINRLYIDYGIRAIGRVHKETIELCNNGIVPLKWNAYQSRINPNFLISQSSGSLLVKEKITLDLFFKPSVNTKISSNYIIECKGRTYKEINMVGIGGRVNIDISPKDFNIGPCPCNNSKVYNFTIYNSSDMPLDLKFENEAIDNVDIYLPNELHLNVKEKKLTKIVILPKVIGNFETTISIISKNKIFKYPISGCGYIIRINENIKDLVYNYKNIIQNYIHPWEKLTKIDDYDFWYNAISSGIQFDINLITSMIKLLEYKRYNVKNESNDNIKNFDDSMSLINFERSINRKKNCLFKSEKSINGKSSIFSYEGKVKKSTSRKISKSVNSSTNISTVFNKKKESNINKAKMMSFPSRDVIRIKEKRKSFKSNIIKMNKIIETDKKENQNVTEKENKAVVDSAITTYNYKEYLVKTFDGKMVYNRNGPMINNFFKQFEKNEEKKDIRTSNHKSILKKPEEELELVKKNSKDKLENNLLIKMKQDDINNDVYMDISNAKNEKTLKKQHFNFEKMTMIHENEETDENYKALSNINNINEYDIEENHKNSDKTIKHQKNNSVGMNNYDRKDLLNYLDINDSETSKSNELSNEEFKIHEEKLEHDQLLLSKMKNYQNILNIATISAIDIVELLEHNIDIRPIIQNIIYNIQQNISLFKEEDIKNLEDMFITIKSFKAKPKISIRDKYNKIIDKIIDVPYPKTKVSSLKDILKYNEPKLEIDILPVISRPSPFLFKYSKV</sequence>
<dbReference type="InterPro" id="IPR054089">
    <property type="entry name" value="Cep192-like_D3"/>
</dbReference>
<evidence type="ECO:0000256" key="5">
    <source>
        <dbReference type="ARBA" id="ARBA00023273"/>
    </source>
</evidence>
<dbReference type="EMBL" id="MCFH01000002">
    <property type="protein sequence ID" value="ORX60056.1"/>
    <property type="molecule type" value="Genomic_DNA"/>
</dbReference>
<protein>
    <recommendedName>
        <fullName evidence="10">MSP domain-containing protein</fullName>
    </recommendedName>
</protein>
<dbReference type="Pfam" id="PF22067">
    <property type="entry name" value="Cep192_D3"/>
    <property type="match status" value="1"/>
</dbReference>
<evidence type="ECO:0000256" key="4">
    <source>
        <dbReference type="ARBA" id="ARBA00023069"/>
    </source>
</evidence>
<feature type="domain" description="HYDIN/VesB/CFA65-like Ig-like" evidence="7">
    <location>
        <begin position="2713"/>
        <end position="2802"/>
    </location>
</feature>
<evidence type="ECO:0000256" key="1">
    <source>
        <dbReference type="ARBA" id="ARBA00004138"/>
    </source>
</evidence>
<dbReference type="InterPro" id="IPR033305">
    <property type="entry name" value="Hydin-like"/>
</dbReference>